<dbReference type="EMBL" id="FRAP01000011">
    <property type="protein sequence ID" value="SHK74956.1"/>
    <property type="molecule type" value="Genomic_DNA"/>
</dbReference>
<accession>A0A1M6V0W4</accession>
<protein>
    <submittedName>
        <fullName evidence="1">Uncharacterized protein</fullName>
    </submittedName>
</protein>
<proteinExistence type="predicted"/>
<gene>
    <name evidence="1" type="ORF">SAMN05443637_111122</name>
</gene>
<keyword evidence="2" id="KW-1185">Reference proteome</keyword>
<dbReference type="STRING" id="1848.SAMN05443637_111122"/>
<evidence type="ECO:0000313" key="2">
    <source>
        <dbReference type="Proteomes" id="UP000184363"/>
    </source>
</evidence>
<name>A0A1M6V0W4_PSETH</name>
<dbReference type="AlphaFoldDB" id="A0A1M6V0W4"/>
<dbReference type="Proteomes" id="UP000184363">
    <property type="component" value="Unassembled WGS sequence"/>
</dbReference>
<reference evidence="1 2" key="1">
    <citation type="submission" date="2016-11" db="EMBL/GenBank/DDBJ databases">
        <authorList>
            <person name="Jaros S."/>
            <person name="Januszkiewicz K."/>
            <person name="Wedrychowicz H."/>
        </authorList>
    </citation>
    <scope>NUCLEOTIDE SEQUENCE [LARGE SCALE GENOMIC DNA]</scope>
    <source>
        <strain evidence="1 2">DSM 43832</strain>
    </source>
</reference>
<evidence type="ECO:0000313" key="1">
    <source>
        <dbReference type="EMBL" id="SHK74956.1"/>
    </source>
</evidence>
<dbReference type="RefSeq" id="WP_073457833.1">
    <property type="nucleotide sequence ID" value="NZ_CALGVN010000060.1"/>
</dbReference>
<organism evidence="1 2">
    <name type="scientific">Pseudonocardia thermophila</name>
    <dbReference type="NCBI Taxonomy" id="1848"/>
    <lineage>
        <taxon>Bacteria</taxon>
        <taxon>Bacillati</taxon>
        <taxon>Actinomycetota</taxon>
        <taxon>Actinomycetes</taxon>
        <taxon>Pseudonocardiales</taxon>
        <taxon>Pseudonocardiaceae</taxon>
        <taxon>Pseudonocardia</taxon>
    </lineage>
</organism>
<sequence>MDTTQRIAVSDAGIRIGPVDASGIVRDDSGVRVGEVLQDGVVVDFAGGRLGRAVTVRSPAPSR</sequence>